<evidence type="ECO:0000256" key="7">
    <source>
        <dbReference type="PROSITE-ProRule" id="PRU00473"/>
    </source>
</evidence>
<evidence type="ECO:0000256" key="6">
    <source>
        <dbReference type="ARBA" id="ARBA00023136"/>
    </source>
</evidence>
<evidence type="ECO:0000256" key="5">
    <source>
        <dbReference type="ARBA" id="ARBA00022989"/>
    </source>
</evidence>
<feature type="domain" description="OmpA-like" evidence="9">
    <location>
        <begin position="125"/>
        <end position="246"/>
    </location>
</feature>
<name>A0A1F2UT06_9ACTN</name>
<feature type="compositionally biased region" description="Basic and acidic residues" evidence="8">
    <location>
        <begin position="69"/>
        <end position="80"/>
    </location>
</feature>
<feature type="region of interest" description="Disordered" evidence="8">
    <location>
        <begin position="53"/>
        <end position="82"/>
    </location>
</feature>
<dbReference type="Pfam" id="PF13677">
    <property type="entry name" value="MotB_plug"/>
    <property type="match status" value="1"/>
</dbReference>
<feature type="region of interest" description="Disordered" evidence="8">
    <location>
        <begin position="249"/>
        <end position="271"/>
    </location>
</feature>
<dbReference type="InterPro" id="IPR050330">
    <property type="entry name" value="Bact_OuterMem_StrucFunc"/>
</dbReference>
<evidence type="ECO:0000256" key="2">
    <source>
        <dbReference type="ARBA" id="ARBA00008914"/>
    </source>
</evidence>
<evidence type="ECO:0000313" key="10">
    <source>
        <dbReference type="EMBL" id="OFW36034.1"/>
    </source>
</evidence>
<evidence type="ECO:0000313" key="11">
    <source>
        <dbReference type="Proteomes" id="UP000178086"/>
    </source>
</evidence>
<comment type="similarity">
    <text evidence="2">Belongs to the MotB family.</text>
</comment>
<dbReference type="InterPro" id="IPR025713">
    <property type="entry name" value="MotB-like_N_dom"/>
</dbReference>
<dbReference type="PANTHER" id="PTHR30329">
    <property type="entry name" value="STATOR ELEMENT OF FLAGELLAR MOTOR COMPLEX"/>
    <property type="match status" value="1"/>
</dbReference>
<dbReference type="AlphaFoldDB" id="A0A1F2UT06"/>
<protein>
    <recommendedName>
        <fullName evidence="9">OmpA-like domain-containing protein</fullName>
    </recommendedName>
</protein>
<dbReference type="GO" id="GO:0005886">
    <property type="term" value="C:plasma membrane"/>
    <property type="evidence" value="ECO:0007669"/>
    <property type="project" value="UniProtKB-SubCell"/>
</dbReference>
<keyword evidence="5" id="KW-1133">Transmembrane helix</keyword>
<dbReference type="PROSITE" id="PS51123">
    <property type="entry name" value="OMPA_2"/>
    <property type="match status" value="1"/>
</dbReference>
<evidence type="ECO:0000256" key="4">
    <source>
        <dbReference type="ARBA" id="ARBA00022692"/>
    </source>
</evidence>
<keyword evidence="3" id="KW-1003">Cell membrane</keyword>
<dbReference type="PANTHER" id="PTHR30329:SF21">
    <property type="entry name" value="LIPOPROTEIN YIAD-RELATED"/>
    <property type="match status" value="1"/>
</dbReference>
<gene>
    <name evidence="10" type="ORF">A2074_08125</name>
</gene>
<dbReference type="InterPro" id="IPR006665">
    <property type="entry name" value="OmpA-like"/>
</dbReference>
<evidence type="ECO:0000256" key="8">
    <source>
        <dbReference type="SAM" id="MobiDB-lite"/>
    </source>
</evidence>
<evidence type="ECO:0000256" key="3">
    <source>
        <dbReference type="ARBA" id="ARBA00022475"/>
    </source>
</evidence>
<organism evidence="10 11">
    <name type="scientific">Candidatus Aquicultor primus</name>
    <dbReference type="NCBI Taxonomy" id="1797195"/>
    <lineage>
        <taxon>Bacteria</taxon>
        <taxon>Bacillati</taxon>
        <taxon>Actinomycetota</taxon>
        <taxon>Candidatus Aquicultoria</taxon>
        <taxon>Candidatus Aquicultorales</taxon>
        <taxon>Candidatus Aquicultoraceae</taxon>
        <taxon>Candidatus Aquicultor</taxon>
    </lineage>
</organism>
<evidence type="ECO:0000259" key="9">
    <source>
        <dbReference type="PROSITE" id="PS51123"/>
    </source>
</evidence>
<evidence type="ECO:0000256" key="1">
    <source>
        <dbReference type="ARBA" id="ARBA00004162"/>
    </source>
</evidence>
<dbReference type="CDD" id="cd07185">
    <property type="entry name" value="OmpA_C-like"/>
    <property type="match status" value="1"/>
</dbReference>
<feature type="compositionally biased region" description="Polar residues" evidence="8">
    <location>
        <begin position="53"/>
        <end position="68"/>
    </location>
</feature>
<comment type="subcellular location">
    <subcellularLocation>
        <location evidence="1">Cell membrane</location>
        <topology evidence="1">Single-pass membrane protein</topology>
    </subcellularLocation>
</comment>
<dbReference type="SUPFAM" id="SSF103088">
    <property type="entry name" value="OmpA-like"/>
    <property type="match status" value="1"/>
</dbReference>
<dbReference type="Gene3D" id="3.30.1330.60">
    <property type="entry name" value="OmpA-like domain"/>
    <property type="match status" value="1"/>
</dbReference>
<dbReference type="InterPro" id="IPR036737">
    <property type="entry name" value="OmpA-like_sf"/>
</dbReference>
<comment type="caution">
    <text evidence="10">The sequence shown here is derived from an EMBL/GenBank/DDBJ whole genome shotgun (WGS) entry which is preliminary data.</text>
</comment>
<feature type="compositionally biased region" description="Basic and acidic residues" evidence="8">
    <location>
        <begin position="258"/>
        <end position="271"/>
    </location>
</feature>
<accession>A0A1F2UT06</accession>
<keyword evidence="4" id="KW-0812">Transmembrane</keyword>
<dbReference type="EMBL" id="MELI01000002">
    <property type="protein sequence ID" value="OFW36034.1"/>
    <property type="molecule type" value="Genomic_DNA"/>
</dbReference>
<keyword evidence="6 7" id="KW-0472">Membrane</keyword>
<dbReference type="Proteomes" id="UP000178086">
    <property type="component" value="Unassembled WGS sequence"/>
</dbReference>
<sequence>MERWLITYADLITLLLAFFVIMYAMSSVDATKYAMMAKSLEVALGMEKTGQGLVSSMSGQQPGETGSKSQKDAASKKNDPASKVAALVEMKEAKENRELTYMMKRIKEYTDEKKIVGSLSTTTDGRGLVVNLSDSVLFESGKADLSPKAKEILDAIADILLDSEKHIKVEGHTDNVPIRNERYPSNWQLSTDRATNVIMYWIEKHPEASGRLSAAGYGEHRAIAKNDTVAGRAKNRRVDIIALRDSIAKGEPSSGDKGVVRVEEALPGVKE</sequence>
<dbReference type="Pfam" id="PF00691">
    <property type="entry name" value="OmpA"/>
    <property type="match status" value="1"/>
</dbReference>
<proteinExistence type="inferred from homology"/>
<reference evidence="10 11" key="1">
    <citation type="journal article" date="2016" name="Nat. Commun.">
        <title>Thousands of microbial genomes shed light on interconnected biogeochemical processes in an aquifer system.</title>
        <authorList>
            <person name="Anantharaman K."/>
            <person name="Brown C.T."/>
            <person name="Hug L.A."/>
            <person name="Sharon I."/>
            <person name="Castelle C.J."/>
            <person name="Probst A.J."/>
            <person name="Thomas B.C."/>
            <person name="Singh A."/>
            <person name="Wilkins M.J."/>
            <person name="Karaoz U."/>
            <person name="Brodie E.L."/>
            <person name="Williams K.H."/>
            <person name="Hubbard S.S."/>
            <person name="Banfield J.F."/>
        </authorList>
    </citation>
    <scope>NUCLEOTIDE SEQUENCE [LARGE SCALE GENOMIC DNA]</scope>
</reference>